<reference evidence="1 2" key="1">
    <citation type="journal article" date="2022" name="Hortic Res">
        <title>A haplotype resolved chromosomal level avocado genome allows analysis of novel avocado genes.</title>
        <authorList>
            <person name="Nath O."/>
            <person name="Fletcher S.J."/>
            <person name="Hayward A."/>
            <person name="Shaw L.M."/>
            <person name="Masouleh A.K."/>
            <person name="Furtado A."/>
            <person name="Henry R.J."/>
            <person name="Mitter N."/>
        </authorList>
    </citation>
    <scope>NUCLEOTIDE SEQUENCE [LARGE SCALE GENOMIC DNA]</scope>
    <source>
        <strain evidence="2">cv. Hass</strain>
    </source>
</reference>
<proteinExistence type="predicted"/>
<evidence type="ECO:0000313" key="2">
    <source>
        <dbReference type="Proteomes" id="UP001234297"/>
    </source>
</evidence>
<comment type="caution">
    <text evidence="1">The sequence shown here is derived from an EMBL/GenBank/DDBJ whole genome shotgun (WGS) entry which is preliminary data.</text>
</comment>
<dbReference type="Proteomes" id="UP001234297">
    <property type="component" value="Chromosome 1"/>
</dbReference>
<gene>
    <name evidence="1" type="ORF">MRB53_002602</name>
</gene>
<accession>A0ACC2MV60</accession>
<name>A0ACC2MV60_PERAE</name>
<protein>
    <submittedName>
        <fullName evidence="1">Uncharacterized protein</fullName>
    </submittedName>
</protein>
<organism evidence="1 2">
    <name type="scientific">Persea americana</name>
    <name type="common">Avocado</name>
    <dbReference type="NCBI Taxonomy" id="3435"/>
    <lineage>
        <taxon>Eukaryota</taxon>
        <taxon>Viridiplantae</taxon>
        <taxon>Streptophyta</taxon>
        <taxon>Embryophyta</taxon>
        <taxon>Tracheophyta</taxon>
        <taxon>Spermatophyta</taxon>
        <taxon>Magnoliopsida</taxon>
        <taxon>Magnoliidae</taxon>
        <taxon>Laurales</taxon>
        <taxon>Lauraceae</taxon>
        <taxon>Persea</taxon>
    </lineage>
</organism>
<sequence length="230" mass="26067">MRRTREKCKEREWKMKVSVRIEHGVGVKVRLLQVEWWEGGVAGAMLERWKEGRGEQLEIPQPIANSAKRGRNRGPNRGRGRINQQPAQPNFATSGASRSQSNHPSNPRSPSSSNRVACQICGRKESHCHDLLQQLSSFCTDPPRRLLAIFILQLEVFGEAVISPAIELRAQPEKKTRPQPLSRDCLFPAIAKDHCPLGLRLSRAITIVHQVSSLPRQGLDLVWMFFQCIR</sequence>
<dbReference type="EMBL" id="CM056809">
    <property type="protein sequence ID" value="KAJ8649579.1"/>
    <property type="molecule type" value="Genomic_DNA"/>
</dbReference>
<keyword evidence="2" id="KW-1185">Reference proteome</keyword>
<evidence type="ECO:0000313" key="1">
    <source>
        <dbReference type="EMBL" id="KAJ8649579.1"/>
    </source>
</evidence>